<gene>
    <name evidence="1" type="ORF">HM131_17490</name>
</gene>
<dbReference type="OrthoDB" id="3893742at2"/>
<reference evidence="1 2" key="1">
    <citation type="submission" date="2017-04" db="EMBL/GenBank/DDBJ databases">
        <title>The whole genome sequencing and assembly of Halobacillus mangrovi strain.</title>
        <authorList>
            <person name="Lee S.-J."/>
            <person name="Park M.-K."/>
            <person name="Kim J.-Y."/>
            <person name="Lee Y.-J."/>
            <person name="Yi H."/>
            <person name="Bahn Y.-S."/>
            <person name="Kim J.F."/>
            <person name="Lee D.-W."/>
        </authorList>
    </citation>
    <scope>NUCLEOTIDE SEQUENCE [LARGE SCALE GENOMIC DNA]</scope>
    <source>
        <strain evidence="1 2">KTB 131</strain>
    </source>
</reference>
<dbReference type="EMBL" id="CP020772">
    <property type="protein sequence ID" value="ARI78520.1"/>
    <property type="molecule type" value="Genomic_DNA"/>
</dbReference>
<proteinExistence type="predicted"/>
<accession>A0A1W5ZZ25</accession>
<dbReference type="RefSeq" id="WP_085030979.1">
    <property type="nucleotide sequence ID" value="NZ_CP020772.1"/>
</dbReference>
<dbReference type="AlphaFoldDB" id="A0A1W5ZZ25"/>
<name>A0A1W5ZZ25_9BACI</name>
<evidence type="ECO:0000313" key="2">
    <source>
        <dbReference type="Proteomes" id="UP000192527"/>
    </source>
</evidence>
<dbReference type="KEGG" id="hmn:HM131_17490"/>
<protein>
    <submittedName>
        <fullName evidence="1">Uncharacterized protein</fullName>
    </submittedName>
</protein>
<organism evidence="1 2">
    <name type="scientific">Halobacillus mangrovi</name>
    <dbReference type="NCBI Taxonomy" id="402384"/>
    <lineage>
        <taxon>Bacteria</taxon>
        <taxon>Bacillati</taxon>
        <taxon>Bacillota</taxon>
        <taxon>Bacilli</taxon>
        <taxon>Bacillales</taxon>
        <taxon>Bacillaceae</taxon>
        <taxon>Halobacillus</taxon>
    </lineage>
</organism>
<keyword evidence="2" id="KW-1185">Reference proteome</keyword>
<dbReference type="Proteomes" id="UP000192527">
    <property type="component" value="Chromosome"/>
</dbReference>
<dbReference type="STRING" id="402384.HM131_17490"/>
<sequence length="655" mass="73281">MPQPTGVIVERFAHALEELNKAQSFVKPKYQTDVYQEANRLIDAEDGLEYLYQHAHRFEESGVFQDGPWESADKLQPPLVAGSLKAKGLPMIIEVLSELRMLSIAESKYSHPNLTANMAEEFLNEVMVLNLDILFPNATESARIEKNENDERARKLFQFLASRLSSTALIRTLIMEIERLTAQRPIMVKRTLSMINMAKEMLDKETEADEKDVAELKKYISAIEGPSPMSSKFKDLHAYRANLKSLTRSELISESVALAKSMRETGLVAPHHATLTRFICKRMPGLLTYVLNLNSKGSANLEENSELVIQLIKAAIFPGTRQAVYGLSLMLERGVLSHSPVAPGLRRLVELDIRPDVRNALYQTTSTGEGVTANSILVAGTLQVLGQPLGIGQGFNPTCQAARGISLWAQHAPGFLLEIIPRAARDGDLDFTFEGAQIHSKDLSGGLAPDLDKELDPVSLVLVPHLDRIYSEMMSRVALRGEDGHRWVNPAFYGNWVQKGFSSVFDPVTGYVVDYTGFVKLFYATHHPEYNDEYELIYPNPVGIFITNVHGKLLGLHAVSITRITKDLNGEYRVYFYNPNNDGSQNWGQEIEPSVAGNGEIEGESSLPFHEFVSRLYAFHYNPYEQGDAYAVEQEVVTQVAQLAKESWGRDYTWV</sequence>
<evidence type="ECO:0000313" key="1">
    <source>
        <dbReference type="EMBL" id="ARI78520.1"/>
    </source>
</evidence>